<evidence type="ECO:0000256" key="7">
    <source>
        <dbReference type="ARBA" id="ARBA00023170"/>
    </source>
</evidence>
<keyword evidence="10" id="KW-1185">Reference proteome</keyword>
<evidence type="ECO:0000256" key="5">
    <source>
        <dbReference type="ARBA" id="ARBA00022989"/>
    </source>
</evidence>
<feature type="transmembrane region" description="Helical" evidence="9">
    <location>
        <begin position="53"/>
        <end position="75"/>
    </location>
</feature>
<evidence type="ECO:0000256" key="8">
    <source>
        <dbReference type="ARBA" id="ARBA00023224"/>
    </source>
</evidence>
<dbReference type="GeneID" id="113395478"/>
<reference evidence="11" key="1">
    <citation type="submission" date="2025-08" db="UniProtKB">
        <authorList>
            <consortium name="RefSeq"/>
        </authorList>
    </citation>
    <scope>IDENTIFICATION</scope>
    <source>
        <tissue evidence="11">Whole body</tissue>
    </source>
</reference>
<keyword evidence="5 9" id="KW-1133">Transmembrane helix</keyword>
<proteinExistence type="inferred from homology"/>
<comment type="subcellular location">
    <subcellularLocation>
        <location evidence="9">Cell membrane</location>
        <topology evidence="9">Multi-pass membrane protein</topology>
    </subcellularLocation>
    <subcellularLocation>
        <location evidence="1">Membrane</location>
        <topology evidence="1">Multi-pass membrane protein</topology>
    </subcellularLocation>
</comment>
<keyword evidence="6 9" id="KW-0472">Membrane</keyword>
<dbReference type="PANTHER" id="PTHR21137">
    <property type="entry name" value="ODORANT RECEPTOR"/>
    <property type="match status" value="1"/>
</dbReference>
<comment type="caution">
    <text evidence="9">Lacks conserved residue(s) required for the propagation of feature annotation.</text>
</comment>
<gene>
    <name evidence="11" type="primary">LOC113395478</name>
</gene>
<evidence type="ECO:0000256" key="9">
    <source>
        <dbReference type="RuleBase" id="RU351113"/>
    </source>
</evidence>
<evidence type="ECO:0000256" key="2">
    <source>
        <dbReference type="ARBA" id="ARBA00022606"/>
    </source>
</evidence>
<evidence type="ECO:0000256" key="4">
    <source>
        <dbReference type="ARBA" id="ARBA00022725"/>
    </source>
</evidence>
<comment type="similarity">
    <text evidence="9">Belongs to the insect chemoreceptor superfamily. Heteromeric odorant receptor channel (TC 1.A.69) family.</text>
</comment>
<evidence type="ECO:0000256" key="1">
    <source>
        <dbReference type="ARBA" id="ARBA00004141"/>
    </source>
</evidence>
<keyword evidence="7 9" id="KW-0675">Receptor</keyword>
<dbReference type="InterPro" id="IPR004117">
    <property type="entry name" value="7tm6_olfct_rcpt"/>
</dbReference>
<evidence type="ECO:0000256" key="3">
    <source>
        <dbReference type="ARBA" id="ARBA00022692"/>
    </source>
</evidence>
<protein>
    <recommendedName>
        <fullName evidence="9">Odorant receptor</fullName>
    </recommendedName>
</protein>
<accession>A0ABM4AT24</accession>
<feature type="transmembrane region" description="Helical" evidence="9">
    <location>
        <begin position="200"/>
        <end position="220"/>
    </location>
</feature>
<keyword evidence="3 9" id="KW-0812">Transmembrane</keyword>
<feature type="transmembrane region" description="Helical" evidence="9">
    <location>
        <begin position="144"/>
        <end position="170"/>
    </location>
</feature>
<keyword evidence="2 9" id="KW-0716">Sensory transduction</keyword>
<evidence type="ECO:0000313" key="10">
    <source>
        <dbReference type="Proteomes" id="UP001652626"/>
    </source>
</evidence>
<dbReference type="PANTHER" id="PTHR21137:SF42">
    <property type="entry name" value="ODORANT RECEPTOR 83A"/>
    <property type="match status" value="1"/>
</dbReference>
<evidence type="ECO:0000313" key="11">
    <source>
        <dbReference type="RefSeq" id="XP_064074452.1"/>
    </source>
</evidence>
<dbReference type="Proteomes" id="UP001652626">
    <property type="component" value="Chromosome 21"/>
</dbReference>
<keyword evidence="4 9" id="KW-0552">Olfaction</keyword>
<dbReference type="Pfam" id="PF02949">
    <property type="entry name" value="7tm_6"/>
    <property type="match status" value="1"/>
</dbReference>
<dbReference type="RefSeq" id="XP_064074452.1">
    <property type="nucleotide sequence ID" value="XM_064218382.1"/>
</dbReference>
<keyword evidence="8 9" id="KW-0807">Transducer</keyword>
<name>A0ABM4AT24_VANTA</name>
<sequence length="453" mass="52431">MKKIILKSNESDSINTERVQNYTHFLEITLKTVGCWDWFVKPRKECEIFINNIYLSLVLFVLLNLLLSLLVNLYIEWIDIMSSLDKMADGLPLIASVLIVSYFATNKDDLYDLVGFMNNNFKWRSARGLTNMTMVKSYKTAKNFAFFYTACTLFSVTMYVFMPVVLHLWTNQSLQPWIYTEVTRTPLIILIFLRQCLAQAFVALSLGQLGVFFACNAILLCGQLDLLCCCLRNVRYTAVLEGGVQHSALLSQYIVIEDDEKHNYLYNTTEMVDSKYHYDNKVRRNYIGMKTEFDIYSSEYDDATNDALRECARICQVIYEYKDRFEKFVSPLLVLRVVQVTLYLCTLLYAATLKFDMITVEYLGAVALDIYIYCHFGNQIILQADRVTTAAYQSAWPTMGVKPRRLLLNILLSNLKPVIVRAGRFLPMNLHTFVVIIKTSFSYYTLLVNVNEK</sequence>
<feature type="transmembrane region" description="Helical" evidence="9">
    <location>
        <begin position="87"/>
        <end position="105"/>
    </location>
</feature>
<organism evidence="10 11">
    <name type="scientific">Vanessa tameamea</name>
    <name type="common">Kamehameha butterfly</name>
    <dbReference type="NCBI Taxonomy" id="334116"/>
    <lineage>
        <taxon>Eukaryota</taxon>
        <taxon>Metazoa</taxon>
        <taxon>Ecdysozoa</taxon>
        <taxon>Arthropoda</taxon>
        <taxon>Hexapoda</taxon>
        <taxon>Insecta</taxon>
        <taxon>Pterygota</taxon>
        <taxon>Neoptera</taxon>
        <taxon>Endopterygota</taxon>
        <taxon>Lepidoptera</taxon>
        <taxon>Glossata</taxon>
        <taxon>Ditrysia</taxon>
        <taxon>Papilionoidea</taxon>
        <taxon>Nymphalidae</taxon>
        <taxon>Nymphalinae</taxon>
        <taxon>Vanessa</taxon>
    </lineage>
</organism>
<evidence type="ECO:0000256" key="6">
    <source>
        <dbReference type="ARBA" id="ARBA00023136"/>
    </source>
</evidence>